<dbReference type="PROSITE" id="PS50102">
    <property type="entry name" value="RRM"/>
    <property type="match status" value="1"/>
</dbReference>
<sequence length="553" mass="60090">MMQGHKNQNTSITHEPRTQVEFGNQQSTMVMETPGPQEVGREFVRQYYTMLNEAPLHLHRFYSNNSAFVHGGVEKAGNEQPPVVGQEAIHKKILSLGFNDCHAKIRQVDSQATVEDSVVVQVTGELSNNGEPMRRFMQTFVLVPQTPKKFYVHNDIFRYQDEVFHDDDGDPEETDRFVTDPRQEILENGSIPDPAPAVAQEVPSNYYDPVPLSNGTSHEVEALKTPEPAPAIVSTPPQAPKAEGDSTPSNADSGLPEEVSPSEEKFEQKVEPKPSPAPEPPQPEFSDPPLERKPVTWAALASKNPAGGSAPQAQSFPAPAASHVSKPPQVRQEPAKTEGIPTQAPQAQRPQRAPRDRYADRDRNSMSRGDGDGDNESVNGRRSNSAGGTKYSDRQQLFVGNLPLNITERELKEFFEQYGKVEELRINTKSGGGKLPNFGFVVFESPETVKQILTIKVNDGIKYNGEHRLNVEEKKPRINDGMRGGRGGMSRGGNMGGQGMGRSGPPYGGSGGPGGRGGSGGGGGMKNGGFGRQDMRGSPNLGPRGGMSQQGRR</sequence>
<feature type="region of interest" description="Disordered" evidence="4">
    <location>
        <begin position="229"/>
        <end position="394"/>
    </location>
</feature>
<dbReference type="RefSeq" id="XP_005110087.2">
    <property type="nucleotide sequence ID" value="XM_005110030.3"/>
</dbReference>
<dbReference type="CDD" id="cd00780">
    <property type="entry name" value="NTF2"/>
    <property type="match status" value="1"/>
</dbReference>
<feature type="compositionally biased region" description="Low complexity" evidence="4">
    <location>
        <begin position="309"/>
        <end position="322"/>
    </location>
</feature>
<feature type="compositionally biased region" description="Gly residues" evidence="4">
    <location>
        <begin position="482"/>
        <end position="531"/>
    </location>
</feature>
<protein>
    <submittedName>
        <fullName evidence="8">Ras GTPase-activating protein-binding protein 2 isoform X1</fullName>
    </submittedName>
</protein>
<dbReference type="SUPFAM" id="SSF54427">
    <property type="entry name" value="NTF2-like"/>
    <property type="match status" value="1"/>
</dbReference>
<dbReference type="Proteomes" id="UP000694888">
    <property type="component" value="Unplaced"/>
</dbReference>
<evidence type="ECO:0000256" key="1">
    <source>
        <dbReference type="ARBA" id="ARBA00004210"/>
    </source>
</evidence>
<dbReference type="Gene3D" id="3.30.70.330">
    <property type="match status" value="1"/>
</dbReference>
<dbReference type="InterPro" id="IPR002075">
    <property type="entry name" value="NTF2_dom"/>
</dbReference>
<evidence type="ECO:0000256" key="2">
    <source>
        <dbReference type="ARBA" id="ARBA00022884"/>
    </source>
</evidence>
<dbReference type="SMART" id="SM00360">
    <property type="entry name" value="RRM"/>
    <property type="match status" value="1"/>
</dbReference>
<dbReference type="GeneID" id="101851536"/>
<reference evidence="8" key="1">
    <citation type="submission" date="2025-08" db="UniProtKB">
        <authorList>
            <consortium name="RefSeq"/>
        </authorList>
    </citation>
    <scope>IDENTIFICATION</scope>
</reference>
<feature type="compositionally biased region" description="Pro residues" evidence="4">
    <location>
        <begin position="273"/>
        <end position="283"/>
    </location>
</feature>
<dbReference type="SUPFAM" id="SSF54928">
    <property type="entry name" value="RNA-binding domain, RBD"/>
    <property type="match status" value="1"/>
</dbReference>
<dbReference type="InterPro" id="IPR032710">
    <property type="entry name" value="NTF2-like_dom_sf"/>
</dbReference>
<evidence type="ECO:0000256" key="4">
    <source>
        <dbReference type="SAM" id="MobiDB-lite"/>
    </source>
</evidence>
<accession>A0ABM0K6T1</accession>
<evidence type="ECO:0000313" key="7">
    <source>
        <dbReference type="Proteomes" id="UP000694888"/>
    </source>
</evidence>
<proteinExistence type="predicted"/>
<feature type="compositionally biased region" description="Polar residues" evidence="4">
    <location>
        <begin position="376"/>
        <end position="387"/>
    </location>
</feature>
<keyword evidence="2 3" id="KW-0694">RNA-binding</keyword>
<feature type="domain" description="RRM" evidence="5">
    <location>
        <begin position="395"/>
        <end position="476"/>
    </location>
</feature>
<dbReference type="PANTHER" id="PTHR10693">
    <property type="entry name" value="RAS GTPASE-ACTIVATING PROTEIN-BINDING PROTEIN"/>
    <property type="match status" value="1"/>
</dbReference>
<dbReference type="InterPro" id="IPR035979">
    <property type="entry name" value="RBD_domain_sf"/>
</dbReference>
<name>A0ABM0K6T1_APLCA</name>
<dbReference type="InterPro" id="IPR000504">
    <property type="entry name" value="RRM_dom"/>
</dbReference>
<keyword evidence="7" id="KW-1185">Reference proteome</keyword>
<organism evidence="7 8">
    <name type="scientific">Aplysia californica</name>
    <name type="common">California sea hare</name>
    <dbReference type="NCBI Taxonomy" id="6500"/>
    <lineage>
        <taxon>Eukaryota</taxon>
        <taxon>Metazoa</taxon>
        <taxon>Spiralia</taxon>
        <taxon>Lophotrochozoa</taxon>
        <taxon>Mollusca</taxon>
        <taxon>Gastropoda</taxon>
        <taxon>Heterobranchia</taxon>
        <taxon>Euthyneura</taxon>
        <taxon>Tectipleura</taxon>
        <taxon>Aplysiida</taxon>
        <taxon>Aplysioidea</taxon>
        <taxon>Aplysiidae</taxon>
        <taxon>Aplysia</taxon>
    </lineage>
</organism>
<dbReference type="InterPro" id="IPR018222">
    <property type="entry name" value="Nuclear_transport_factor_2_euk"/>
</dbReference>
<dbReference type="PROSITE" id="PS50177">
    <property type="entry name" value="NTF2_DOMAIN"/>
    <property type="match status" value="1"/>
</dbReference>
<evidence type="ECO:0000256" key="3">
    <source>
        <dbReference type="PROSITE-ProRule" id="PRU00176"/>
    </source>
</evidence>
<evidence type="ECO:0000313" key="8">
    <source>
        <dbReference type="RefSeq" id="XP_005110087.2"/>
    </source>
</evidence>
<feature type="compositionally biased region" description="Basic and acidic residues" evidence="4">
    <location>
        <begin position="262"/>
        <end position="272"/>
    </location>
</feature>
<dbReference type="Pfam" id="PF00076">
    <property type="entry name" value="RRM_1"/>
    <property type="match status" value="1"/>
</dbReference>
<dbReference type="InterPro" id="IPR012677">
    <property type="entry name" value="Nucleotide-bd_a/b_plait_sf"/>
</dbReference>
<dbReference type="Pfam" id="PF02136">
    <property type="entry name" value="NTF2"/>
    <property type="match status" value="1"/>
</dbReference>
<dbReference type="InterPro" id="IPR039539">
    <property type="entry name" value="Ras_GTPase_bind_prot"/>
</dbReference>
<feature type="domain" description="NTF2" evidence="6">
    <location>
        <begin position="39"/>
        <end position="159"/>
    </location>
</feature>
<evidence type="ECO:0000259" key="5">
    <source>
        <dbReference type="PROSITE" id="PS50102"/>
    </source>
</evidence>
<feature type="region of interest" description="Disordered" evidence="4">
    <location>
        <begin position="477"/>
        <end position="553"/>
    </location>
</feature>
<gene>
    <name evidence="8" type="primary">LOC101851536</name>
</gene>
<comment type="subcellular location">
    <subcellularLocation>
        <location evidence="1">Cytoplasm</location>
        <location evidence="1">Stress granule</location>
    </subcellularLocation>
</comment>
<evidence type="ECO:0000259" key="6">
    <source>
        <dbReference type="PROSITE" id="PS50177"/>
    </source>
</evidence>
<dbReference type="Gene3D" id="3.10.450.50">
    <property type="match status" value="1"/>
</dbReference>
<feature type="compositionally biased region" description="Basic and acidic residues" evidence="4">
    <location>
        <begin position="353"/>
        <end position="371"/>
    </location>
</feature>
<dbReference type="PANTHER" id="PTHR10693:SF20">
    <property type="entry name" value="AT27578P"/>
    <property type="match status" value="1"/>
</dbReference>
<feature type="region of interest" description="Disordered" evidence="4">
    <location>
        <begin position="186"/>
        <end position="216"/>
    </location>
</feature>